<dbReference type="EC" id="1.1.1.-" evidence="6"/>
<dbReference type="InterPro" id="IPR029752">
    <property type="entry name" value="D-isomer_DH_CS1"/>
</dbReference>
<dbReference type="Pfam" id="PF00389">
    <property type="entry name" value="2-Hacid_dh"/>
    <property type="match status" value="1"/>
</dbReference>
<dbReference type="InterPro" id="IPR006139">
    <property type="entry name" value="D-isomer_2_OHA_DH_cat_dom"/>
</dbReference>
<gene>
    <name evidence="6" type="ORF">ACFSKU_12550</name>
</gene>
<dbReference type="RefSeq" id="WP_229957834.1">
    <property type="nucleotide sequence ID" value="NZ_JAJJWI010000002.1"/>
</dbReference>
<name>A0ABW4WYQ1_9BACT</name>
<comment type="similarity">
    <text evidence="1 3">Belongs to the D-isomer specific 2-hydroxyacid dehydrogenase family.</text>
</comment>
<dbReference type="Proteomes" id="UP001597369">
    <property type="component" value="Unassembled WGS sequence"/>
</dbReference>
<dbReference type="EMBL" id="JBHUHV010000037">
    <property type="protein sequence ID" value="MFD2067717.1"/>
    <property type="molecule type" value="Genomic_DNA"/>
</dbReference>
<evidence type="ECO:0000313" key="7">
    <source>
        <dbReference type="Proteomes" id="UP001597369"/>
    </source>
</evidence>
<dbReference type="Gene3D" id="3.40.50.720">
    <property type="entry name" value="NAD(P)-binding Rossmann-like Domain"/>
    <property type="match status" value="2"/>
</dbReference>
<sequence>MKVFVTKPIPDIGIHLMQDQGIDVTIWDQDRPLMQQELIEITKQHSALLSVGPNRLDANFLKECRHLKVIALYSVGYDHIDVEAAVQSTIPVANTPNVLSDATTDIAFILMLAVSRKAFYMHKQIINGAWNSNRSTKANLGIELKNKTLGILGLGRIGQEMAKRCKGAYNMNILYCNRAANMVAEEELQATKVSFAELLQRSDVLSVHCSLTAETKGVFDLAAFKKMKPSAIFINTARGQIHQEQDLIKALQDGIIWGAGLDVTNPEPMKPDNPLLFMPNVAVLPHIGSATVEARNAMARLAAENIICGLKGERLPNIVNPEVY</sequence>
<organism evidence="6 7">
    <name type="scientific">Pontibacter silvestris</name>
    <dbReference type="NCBI Taxonomy" id="2305183"/>
    <lineage>
        <taxon>Bacteria</taxon>
        <taxon>Pseudomonadati</taxon>
        <taxon>Bacteroidota</taxon>
        <taxon>Cytophagia</taxon>
        <taxon>Cytophagales</taxon>
        <taxon>Hymenobacteraceae</taxon>
        <taxon>Pontibacter</taxon>
    </lineage>
</organism>
<dbReference type="SUPFAM" id="SSF51735">
    <property type="entry name" value="NAD(P)-binding Rossmann-fold domains"/>
    <property type="match status" value="1"/>
</dbReference>
<dbReference type="CDD" id="cd05301">
    <property type="entry name" value="GDH"/>
    <property type="match status" value="1"/>
</dbReference>
<proteinExistence type="inferred from homology"/>
<dbReference type="PANTHER" id="PTHR10996">
    <property type="entry name" value="2-HYDROXYACID DEHYDROGENASE-RELATED"/>
    <property type="match status" value="1"/>
</dbReference>
<dbReference type="PANTHER" id="PTHR10996:SF257">
    <property type="entry name" value="GLYOXYLATE REDUCTASE 1"/>
    <property type="match status" value="1"/>
</dbReference>
<dbReference type="GO" id="GO:0016491">
    <property type="term" value="F:oxidoreductase activity"/>
    <property type="evidence" value="ECO:0007669"/>
    <property type="project" value="UniProtKB-KW"/>
</dbReference>
<keyword evidence="7" id="KW-1185">Reference proteome</keyword>
<evidence type="ECO:0000256" key="3">
    <source>
        <dbReference type="RuleBase" id="RU003719"/>
    </source>
</evidence>
<dbReference type="InterPro" id="IPR050223">
    <property type="entry name" value="D-isomer_2-hydroxyacid_DH"/>
</dbReference>
<evidence type="ECO:0000256" key="1">
    <source>
        <dbReference type="ARBA" id="ARBA00005854"/>
    </source>
</evidence>
<comment type="caution">
    <text evidence="6">The sequence shown here is derived from an EMBL/GenBank/DDBJ whole genome shotgun (WGS) entry which is preliminary data.</text>
</comment>
<evidence type="ECO:0000259" key="4">
    <source>
        <dbReference type="Pfam" id="PF00389"/>
    </source>
</evidence>
<dbReference type="Pfam" id="PF02826">
    <property type="entry name" value="2-Hacid_dh_C"/>
    <property type="match status" value="1"/>
</dbReference>
<dbReference type="InterPro" id="IPR036291">
    <property type="entry name" value="NAD(P)-bd_dom_sf"/>
</dbReference>
<dbReference type="PROSITE" id="PS00065">
    <property type="entry name" value="D_2_HYDROXYACID_DH_1"/>
    <property type="match status" value="1"/>
</dbReference>
<evidence type="ECO:0000259" key="5">
    <source>
        <dbReference type="Pfam" id="PF02826"/>
    </source>
</evidence>
<protein>
    <submittedName>
        <fullName evidence="6">2-hydroxyacid dehydrogenase</fullName>
        <ecNumber evidence="6">1.1.1.-</ecNumber>
    </submittedName>
</protein>
<feature type="domain" description="D-isomer specific 2-hydroxyacid dehydrogenase NAD-binding" evidence="5">
    <location>
        <begin position="109"/>
        <end position="288"/>
    </location>
</feature>
<feature type="domain" description="D-isomer specific 2-hydroxyacid dehydrogenase catalytic" evidence="4">
    <location>
        <begin position="3"/>
        <end position="320"/>
    </location>
</feature>
<reference evidence="7" key="1">
    <citation type="journal article" date="2019" name="Int. J. Syst. Evol. Microbiol.">
        <title>The Global Catalogue of Microorganisms (GCM) 10K type strain sequencing project: providing services to taxonomists for standard genome sequencing and annotation.</title>
        <authorList>
            <consortium name="The Broad Institute Genomics Platform"/>
            <consortium name="The Broad Institute Genome Sequencing Center for Infectious Disease"/>
            <person name="Wu L."/>
            <person name="Ma J."/>
        </authorList>
    </citation>
    <scope>NUCLEOTIDE SEQUENCE [LARGE SCALE GENOMIC DNA]</scope>
    <source>
        <strain evidence="7">JCM 16545</strain>
    </source>
</reference>
<evidence type="ECO:0000256" key="2">
    <source>
        <dbReference type="ARBA" id="ARBA00023002"/>
    </source>
</evidence>
<dbReference type="InterPro" id="IPR006140">
    <property type="entry name" value="D-isomer_DH_NAD-bd"/>
</dbReference>
<evidence type="ECO:0000313" key="6">
    <source>
        <dbReference type="EMBL" id="MFD2067717.1"/>
    </source>
</evidence>
<accession>A0ABW4WYQ1</accession>
<dbReference type="SUPFAM" id="SSF52283">
    <property type="entry name" value="Formate/glycerate dehydrogenase catalytic domain-like"/>
    <property type="match status" value="1"/>
</dbReference>
<keyword evidence="2 3" id="KW-0560">Oxidoreductase</keyword>